<dbReference type="InterPro" id="IPR045767">
    <property type="entry name" value="DUF6134"/>
</dbReference>
<protein>
    <submittedName>
        <fullName evidence="2">DUF6134 family protein</fullName>
    </submittedName>
</protein>
<dbReference type="Pfam" id="PF19630">
    <property type="entry name" value="DUF6134"/>
    <property type="match status" value="1"/>
</dbReference>
<gene>
    <name evidence="2" type="ORF">LPC04_02940</name>
</gene>
<evidence type="ECO:0000256" key="1">
    <source>
        <dbReference type="SAM" id="SignalP"/>
    </source>
</evidence>
<keyword evidence="1" id="KW-0732">Signal</keyword>
<keyword evidence="3" id="KW-1185">Reference proteome</keyword>
<dbReference type="Proteomes" id="UP001139353">
    <property type="component" value="Unassembled WGS sequence"/>
</dbReference>
<dbReference type="AlphaFoldDB" id="A0A9X1YH65"/>
<comment type="caution">
    <text evidence="2">The sequence shown here is derived from an EMBL/GenBank/DDBJ whole genome shotgun (WGS) entry which is preliminary data.</text>
</comment>
<feature type="chain" id="PRO_5040810029" evidence="1">
    <location>
        <begin position="19"/>
        <end position="210"/>
    </location>
</feature>
<evidence type="ECO:0000313" key="3">
    <source>
        <dbReference type="Proteomes" id="UP001139353"/>
    </source>
</evidence>
<sequence length="210" mass="22590">MKHALIATMLATAFAAHAADGTRTYAFEAFLDGRPIGKHVFTVATEGDARKVTSEADFRVKIIGITAYHYHHHADEQWTGDCLSGLVASTDDDGKAASVKLAKSGDANEIATRAGTTSEPGCLMTFAYWNPAMRAQKRLLNPQTGRVDAVKVERVASGQVTVGGKDVAATDWRITGGESPVDVWISEQGEWVGLDSMVSNGKHKLTYRLP</sequence>
<proteinExistence type="predicted"/>
<evidence type="ECO:0000313" key="2">
    <source>
        <dbReference type="EMBL" id="MCK9684658.1"/>
    </source>
</evidence>
<dbReference type="EMBL" id="JAJLJH010000001">
    <property type="protein sequence ID" value="MCK9684658.1"/>
    <property type="molecule type" value="Genomic_DNA"/>
</dbReference>
<reference evidence="2" key="1">
    <citation type="submission" date="2021-11" db="EMBL/GenBank/DDBJ databases">
        <title>BS-T2-15 a new species belonging to the Comamonadaceae family isolated from the soil of a French oak forest.</title>
        <authorList>
            <person name="Mieszkin S."/>
            <person name="Alain K."/>
        </authorList>
    </citation>
    <scope>NUCLEOTIDE SEQUENCE</scope>
    <source>
        <strain evidence="2">BS-T2-15</strain>
    </source>
</reference>
<accession>A0A9X1YH65</accession>
<feature type="signal peptide" evidence="1">
    <location>
        <begin position="1"/>
        <end position="18"/>
    </location>
</feature>
<dbReference type="RefSeq" id="WP_275680685.1">
    <property type="nucleotide sequence ID" value="NZ_JAJLJH010000001.1"/>
</dbReference>
<organism evidence="2 3">
    <name type="scientific">Scleromatobacter humisilvae</name>
    <dbReference type="NCBI Taxonomy" id="2897159"/>
    <lineage>
        <taxon>Bacteria</taxon>
        <taxon>Pseudomonadati</taxon>
        <taxon>Pseudomonadota</taxon>
        <taxon>Betaproteobacteria</taxon>
        <taxon>Burkholderiales</taxon>
        <taxon>Sphaerotilaceae</taxon>
        <taxon>Scleromatobacter</taxon>
    </lineage>
</organism>
<name>A0A9X1YH65_9BURK</name>